<keyword evidence="7" id="KW-1185">Reference proteome</keyword>
<feature type="transmembrane region" description="Helical" evidence="4">
    <location>
        <begin position="201"/>
        <end position="224"/>
    </location>
</feature>
<sequence length="284" mass="31392">MELTPLCITIPPIYWTLLMLSCGLDLGDAFLIISPDRSQFFYDESVTLSCVFGWRMKRYTLNEGTLECGNNWGKPKGSICTISSIRPKDNGHYWCESGSGEQGYVVNITVHDGPVILESPTLPVTEGHSVTLRCRYKRIPFDLTADFYKDGSLINNEPTGEMTIPDVTKSDEGLYCCKHSELGKSPDRWITVTGNSPSSPLIIPLSVAGVSISLIILLVLFCYCKRNKHVASASTDLTYAEVKFTQGSGERREKPPAGDPIYSTLKKPNNTVPSHPETARVHLP</sequence>
<dbReference type="InterPro" id="IPR050488">
    <property type="entry name" value="Ig_Fc_receptor"/>
</dbReference>
<dbReference type="InterPro" id="IPR007110">
    <property type="entry name" value="Ig-like_dom"/>
</dbReference>
<keyword evidence="2" id="KW-1015">Disulfide bond</keyword>
<evidence type="ECO:0000256" key="1">
    <source>
        <dbReference type="ARBA" id="ARBA00022729"/>
    </source>
</evidence>
<evidence type="ECO:0000256" key="3">
    <source>
        <dbReference type="SAM" id="MobiDB-lite"/>
    </source>
</evidence>
<dbReference type="InterPro" id="IPR013783">
    <property type="entry name" value="Ig-like_fold"/>
</dbReference>
<evidence type="ECO:0000256" key="4">
    <source>
        <dbReference type="SAM" id="Phobius"/>
    </source>
</evidence>
<dbReference type="InterPro" id="IPR003599">
    <property type="entry name" value="Ig_sub"/>
</dbReference>
<dbReference type="SUPFAM" id="SSF48726">
    <property type="entry name" value="Immunoglobulin"/>
    <property type="match status" value="2"/>
</dbReference>
<keyword evidence="4" id="KW-0812">Transmembrane</keyword>
<organism evidence="6 7">
    <name type="scientific">Umbra pygmaea</name>
    <name type="common">Eastern mudminnow</name>
    <dbReference type="NCBI Taxonomy" id="75934"/>
    <lineage>
        <taxon>Eukaryota</taxon>
        <taxon>Metazoa</taxon>
        <taxon>Chordata</taxon>
        <taxon>Craniata</taxon>
        <taxon>Vertebrata</taxon>
        <taxon>Euteleostomi</taxon>
        <taxon>Actinopterygii</taxon>
        <taxon>Neopterygii</taxon>
        <taxon>Teleostei</taxon>
        <taxon>Protacanthopterygii</taxon>
        <taxon>Esociformes</taxon>
        <taxon>Umbridae</taxon>
        <taxon>Umbra</taxon>
    </lineage>
</organism>
<evidence type="ECO:0000256" key="2">
    <source>
        <dbReference type="ARBA" id="ARBA00023157"/>
    </source>
</evidence>
<feature type="domain" description="Ig-like" evidence="5">
    <location>
        <begin position="114"/>
        <end position="193"/>
    </location>
</feature>
<accession>A0ABD0WH74</accession>
<dbReference type="PROSITE" id="PS50835">
    <property type="entry name" value="IG_LIKE"/>
    <property type="match status" value="1"/>
</dbReference>
<keyword evidence="4" id="KW-0472">Membrane</keyword>
<keyword evidence="1" id="KW-0732">Signal</keyword>
<gene>
    <name evidence="6" type="ORF">UPYG_G00246540</name>
</gene>
<evidence type="ECO:0000259" key="5">
    <source>
        <dbReference type="PROSITE" id="PS50835"/>
    </source>
</evidence>
<proteinExistence type="predicted"/>
<feature type="region of interest" description="Disordered" evidence="3">
    <location>
        <begin position="245"/>
        <end position="284"/>
    </location>
</feature>
<comment type="caution">
    <text evidence="6">The sequence shown here is derived from an EMBL/GenBank/DDBJ whole genome shotgun (WGS) entry which is preliminary data.</text>
</comment>
<protein>
    <recommendedName>
        <fullName evidence="5">Ig-like domain-containing protein</fullName>
    </recommendedName>
</protein>
<keyword evidence="4" id="KW-1133">Transmembrane helix</keyword>
<dbReference type="InterPro" id="IPR036179">
    <property type="entry name" value="Ig-like_dom_sf"/>
</dbReference>
<evidence type="ECO:0000313" key="6">
    <source>
        <dbReference type="EMBL" id="KAL0970735.1"/>
    </source>
</evidence>
<dbReference type="PANTHER" id="PTHR11481:SF64">
    <property type="entry name" value="FC RECEPTOR-LIKE PROTEIN 4"/>
    <property type="match status" value="1"/>
</dbReference>
<dbReference type="Proteomes" id="UP001557470">
    <property type="component" value="Unassembled WGS sequence"/>
</dbReference>
<dbReference type="Pfam" id="PF13927">
    <property type="entry name" value="Ig_3"/>
    <property type="match status" value="1"/>
</dbReference>
<dbReference type="AlphaFoldDB" id="A0ABD0WH74"/>
<dbReference type="PANTHER" id="PTHR11481">
    <property type="entry name" value="IMMUNOGLOBULIN FC RECEPTOR"/>
    <property type="match status" value="1"/>
</dbReference>
<dbReference type="Gene3D" id="2.60.40.10">
    <property type="entry name" value="Immunoglobulins"/>
    <property type="match status" value="2"/>
</dbReference>
<reference evidence="6 7" key="1">
    <citation type="submission" date="2024-06" db="EMBL/GenBank/DDBJ databases">
        <authorList>
            <person name="Pan Q."/>
            <person name="Wen M."/>
            <person name="Jouanno E."/>
            <person name="Zahm M."/>
            <person name="Klopp C."/>
            <person name="Cabau C."/>
            <person name="Louis A."/>
            <person name="Berthelot C."/>
            <person name="Parey E."/>
            <person name="Roest Crollius H."/>
            <person name="Montfort J."/>
            <person name="Robinson-Rechavi M."/>
            <person name="Bouchez O."/>
            <person name="Lampietro C."/>
            <person name="Lopez Roques C."/>
            <person name="Donnadieu C."/>
            <person name="Postlethwait J."/>
            <person name="Bobe J."/>
            <person name="Verreycken H."/>
            <person name="Guiguen Y."/>
        </authorList>
    </citation>
    <scope>NUCLEOTIDE SEQUENCE [LARGE SCALE GENOMIC DNA]</scope>
    <source>
        <strain evidence="6">Up_M1</strain>
        <tissue evidence="6">Testis</tissue>
    </source>
</reference>
<name>A0ABD0WH74_UMBPY</name>
<dbReference type="SMART" id="SM00409">
    <property type="entry name" value="IG"/>
    <property type="match status" value="2"/>
</dbReference>
<evidence type="ECO:0000313" key="7">
    <source>
        <dbReference type="Proteomes" id="UP001557470"/>
    </source>
</evidence>
<dbReference type="EMBL" id="JAGEUA010000007">
    <property type="protein sequence ID" value="KAL0970735.1"/>
    <property type="molecule type" value="Genomic_DNA"/>
</dbReference>